<dbReference type="Proteomes" id="UP000312032">
    <property type="component" value="Unassembled WGS sequence"/>
</dbReference>
<dbReference type="AlphaFoldDB" id="A0A5C4U1L8"/>
<keyword evidence="2" id="KW-1185">Reference proteome</keyword>
<sequence>MDTTNFQNNYAVDLANRMLSGAGLLSFVAYRTYPARTITTLEHSLDVDGTLVVKCWQDDVAHLPTSEVRIDVHKEALDWGTSIAFASVHALGRIEWRAGGGPVRVGTVHLQQCHLHWPGGTQRIDAEAINPATRRLEEVEVLQALSTAGMNTLHSLHSEVQVGLTHGCVLTDMSYPLCPHQQNRMWIGDASEHGIVLIGSTDRRLITTLVALPDAATTPTDLAIAVSAAVA</sequence>
<evidence type="ECO:0000313" key="2">
    <source>
        <dbReference type="Proteomes" id="UP000312032"/>
    </source>
</evidence>
<dbReference type="RefSeq" id="WP_139466150.1">
    <property type="nucleotide sequence ID" value="NZ_VDHJ01000012.1"/>
</dbReference>
<name>A0A5C4U1L8_9CORY</name>
<dbReference type="EMBL" id="VDHJ01000012">
    <property type="protein sequence ID" value="TNL95689.1"/>
    <property type="molecule type" value="Genomic_DNA"/>
</dbReference>
<evidence type="ECO:0000313" key="1">
    <source>
        <dbReference type="EMBL" id="TNL95689.1"/>
    </source>
</evidence>
<comment type="caution">
    <text evidence="1">The sequence shown here is derived from an EMBL/GenBank/DDBJ whole genome shotgun (WGS) entry which is preliminary data.</text>
</comment>
<proteinExistence type="predicted"/>
<accession>A0A5C4U1L8</accession>
<protein>
    <submittedName>
        <fullName evidence="1">Uncharacterized protein</fullName>
    </submittedName>
</protein>
<reference evidence="1 2" key="1">
    <citation type="submission" date="2019-06" db="EMBL/GenBank/DDBJ databases">
        <authorList>
            <person name="Li J."/>
        </authorList>
    </citation>
    <scope>NUCLEOTIDE SEQUENCE [LARGE SCALE GENOMIC DNA]</scope>
    <source>
        <strain evidence="1 2">LMG 28165</strain>
    </source>
</reference>
<dbReference type="OrthoDB" id="4426951at2"/>
<organism evidence="1 2">
    <name type="scientific">Corynebacterium tapiri</name>
    <dbReference type="NCBI Taxonomy" id="1448266"/>
    <lineage>
        <taxon>Bacteria</taxon>
        <taxon>Bacillati</taxon>
        <taxon>Actinomycetota</taxon>
        <taxon>Actinomycetes</taxon>
        <taxon>Mycobacteriales</taxon>
        <taxon>Corynebacteriaceae</taxon>
        <taxon>Corynebacterium</taxon>
    </lineage>
</organism>
<gene>
    <name evidence="1" type="ORF">FHE74_08825</name>
</gene>